<sequence>MKIKNLLLVFFSFLTFATFAQEKKRVITEKAVTEFEIKSNNLEELIHYDWNKVRKMFQGNDLDQNISLSFIYVNEEERDASEVRVDNFELKLKGKTSELEKIINNLKSTFDEFSKIETNNKE</sequence>
<feature type="signal peptide" evidence="1">
    <location>
        <begin position="1"/>
        <end position="20"/>
    </location>
</feature>
<evidence type="ECO:0000256" key="1">
    <source>
        <dbReference type="SAM" id="SignalP"/>
    </source>
</evidence>
<protein>
    <submittedName>
        <fullName evidence="2">Uncharacterized protein</fullName>
    </submittedName>
</protein>
<dbReference type="EMBL" id="QPIG01000004">
    <property type="protein sequence ID" value="RCU56851.1"/>
    <property type="molecule type" value="Genomic_DNA"/>
</dbReference>
<feature type="chain" id="PRO_5016595961" evidence="1">
    <location>
        <begin position="21"/>
        <end position="122"/>
    </location>
</feature>
<dbReference type="AlphaFoldDB" id="A0A368P6D2"/>
<dbReference type="OrthoDB" id="1446992at2"/>
<reference evidence="2 3" key="1">
    <citation type="submission" date="2018-07" db="EMBL/GenBank/DDBJ databases">
        <title>Oceanihabitans testaceum sp. nov., isolated from marine sediment.</title>
        <authorList>
            <person name="Li C.-M."/>
        </authorList>
    </citation>
    <scope>NUCLEOTIDE SEQUENCE [LARGE SCALE GENOMIC DNA]</scope>
    <source>
        <strain evidence="2 3">S9-10</strain>
    </source>
</reference>
<proteinExistence type="predicted"/>
<accession>A0A368P6D2</accession>
<evidence type="ECO:0000313" key="2">
    <source>
        <dbReference type="EMBL" id="RCU56851.1"/>
    </source>
</evidence>
<organism evidence="2 3">
    <name type="scientific">Oceanihabitans sediminis</name>
    <dbReference type="NCBI Taxonomy" id="1812012"/>
    <lineage>
        <taxon>Bacteria</taxon>
        <taxon>Pseudomonadati</taxon>
        <taxon>Bacteroidota</taxon>
        <taxon>Flavobacteriia</taxon>
        <taxon>Flavobacteriales</taxon>
        <taxon>Flavobacteriaceae</taxon>
        <taxon>Oceanihabitans</taxon>
    </lineage>
</organism>
<keyword evidence="3" id="KW-1185">Reference proteome</keyword>
<evidence type="ECO:0000313" key="3">
    <source>
        <dbReference type="Proteomes" id="UP000252249"/>
    </source>
</evidence>
<gene>
    <name evidence="2" type="ORF">DU428_10895</name>
</gene>
<name>A0A368P6D2_9FLAO</name>
<dbReference type="Proteomes" id="UP000252249">
    <property type="component" value="Unassembled WGS sequence"/>
</dbReference>
<dbReference type="RefSeq" id="WP_072350713.1">
    <property type="nucleotide sequence ID" value="NZ_JBLWTE010000003.1"/>
</dbReference>
<comment type="caution">
    <text evidence="2">The sequence shown here is derived from an EMBL/GenBank/DDBJ whole genome shotgun (WGS) entry which is preliminary data.</text>
</comment>
<keyword evidence="1" id="KW-0732">Signal</keyword>